<protein>
    <submittedName>
        <fullName evidence="3">Spy/CpxP family protein refolding chaperone</fullName>
    </submittedName>
</protein>
<evidence type="ECO:0000256" key="2">
    <source>
        <dbReference type="SAM" id="SignalP"/>
    </source>
</evidence>
<dbReference type="RefSeq" id="WP_187719658.1">
    <property type="nucleotide sequence ID" value="NZ_JACTAH010000003.1"/>
</dbReference>
<feature type="chain" id="PRO_5047524612" evidence="2">
    <location>
        <begin position="27"/>
        <end position="182"/>
    </location>
</feature>
<evidence type="ECO:0000313" key="4">
    <source>
        <dbReference type="Proteomes" id="UP000603602"/>
    </source>
</evidence>
<reference evidence="4" key="1">
    <citation type="submission" date="2023-07" db="EMBL/GenBank/DDBJ databases">
        <title>Thauera sp. CAU 1555 isolated from sand of Yaerae Beach.</title>
        <authorList>
            <person name="Kim W."/>
        </authorList>
    </citation>
    <scope>NUCLEOTIDE SEQUENCE [LARGE SCALE GENOMIC DNA]</scope>
    <source>
        <strain evidence="4">CAU 1555</strain>
    </source>
</reference>
<dbReference type="InterPro" id="IPR012899">
    <property type="entry name" value="LTXXQ"/>
</dbReference>
<organism evidence="3 4">
    <name type="scientific">Thauera sedimentorum</name>
    <dbReference type="NCBI Taxonomy" id="2767595"/>
    <lineage>
        <taxon>Bacteria</taxon>
        <taxon>Pseudomonadati</taxon>
        <taxon>Pseudomonadota</taxon>
        <taxon>Betaproteobacteria</taxon>
        <taxon>Rhodocyclales</taxon>
        <taxon>Zoogloeaceae</taxon>
        <taxon>Thauera</taxon>
    </lineage>
</organism>
<name>A0ABR9BH79_9RHOO</name>
<feature type="region of interest" description="Disordered" evidence="1">
    <location>
        <begin position="158"/>
        <end position="182"/>
    </location>
</feature>
<keyword evidence="4" id="KW-1185">Reference proteome</keyword>
<gene>
    <name evidence="3" type="ORF">IFO67_18280</name>
</gene>
<evidence type="ECO:0000313" key="3">
    <source>
        <dbReference type="EMBL" id="MBD8504845.1"/>
    </source>
</evidence>
<proteinExistence type="predicted"/>
<feature type="signal peptide" evidence="2">
    <location>
        <begin position="1"/>
        <end position="26"/>
    </location>
</feature>
<accession>A0ABR9BH79</accession>
<dbReference type="EMBL" id="JACYTO010000003">
    <property type="protein sequence ID" value="MBD8504845.1"/>
    <property type="molecule type" value="Genomic_DNA"/>
</dbReference>
<sequence length="182" mass="19686">MKTWMKTTIAASLIAVTGVGATAALARGGECDGFGPQGKAGVQRMAPQDMQARMAQRADLQLARLELALALTPEQQPAWNAFKSAMSERAGKMAEQMQQRFKDGAPQTAVERLQRMEEMGKLRQAEMAETRKAVERFYGALSDAQKKVFDADFGAMGHKGRHGGFGMGPGRDDGPRGERGRG</sequence>
<keyword evidence="2" id="KW-0732">Signal</keyword>
<evidence type="ECO:0000256" key="1">
    <source>
        <dbReference type="SAM" id="MobiDB-lite"/>
    </source>
</evidence>
<dbReference type="Proteomes" id="UP000603602">
    <property type="component" value="Unassembled WGS sequence"/>
</dbReference>
<comment type="caution">
    <text evidence="3">The sequence shown here is derived from an EMBL/GenBank/DDBJ whole genome shotgun (WGS) entry which is preliminary data.</text>
</comment>
<dbReference type="Pfam" id="PF07813">
    <property type="entry name" value="LTXXQ"/>
    <property type="match status" value="1"/>
</dbReference>
<feature type="compositionally biased region" description="Basic and acidic residues" evidence="1">
    <location>
        <begin position="170"/>
        <end position="182"/>
    </location>
</feature>